<gene>
    <name evidence="4" type="ORF">SAMN00808754_2859</name>
</gene>
<dbReference type="InterPro" id="IPR010426">
    <property type="entry name" value="MTTB_MeTrfase"/>
</dbReference>
<reference evidence="4 5" key="1">
    <citation type="submission" date="2017-04" db="EMBL/GenBank/DDBJ databases">
        <authorList>
            <person name="Afonso C.L."/>
            <person name="Miller P.J."/>
            <person name="Scott M.A."/>
            <person name="Spackman E."/>
            <person name="Goraichik I."/>
            <person name="Dimitrov K.M."/>
            <person name="Suarez D.L."/>
            <person name="Swayne D.E."/>
        </authorList>
    </citation>
    <scope>NUCLEOTIDE SEQUENCE [LARGE SCALE GENOMIC DNA]</scope>
    <source>
        <strain evidence="4 5">ToBE</strain>
    </source>
</reference>
<keyword evidence="3 4" id="KW-0808">Transferase</keyword>
<dbReference type="GO" id="GO:0015948">
    <property type="term" value="P:methanogenesis"/>
    <property type="evidence" value="ECO:0007669"/>
    <property type="project" value="InterPro"/>
</dbReference>
<dbReference type="STRING" id="698762.SAMN00808754_2859"/>
<dbReference type="EMBL" id="LT838272">
    <property type="protein sequence ID" value="SMB99339.1"/>
    <property type="molecule type" value="Genomic_DNA"/>
</dbReference>
<keyword evidence="5" id="KW-1185">Reference proteome</keyword>
<dbReference type="Gene3D" id="3.20.20.480">
    <property type="entry name" value="Trimethylamine methyltransferase-like"/>
    <property type="match status" value="1"/>
</dbReference>
<dbReference type="AlphaFoldDB" id="A0A1W1W136"/>
<dbReference type="RefSeq" id="WP_084666546.1">
    <property type="nucleotide sequence ID" value="NZ_LT838272.1"/>
</dbReference>
<proteinExistence type="inferred from homology"/>
<evidence type="ECO:0000313" key="4">
    <source>
        <dbReference type="EMBL" id="SMB99339.1"/>
    </source>
</evidence>
<comment type="similarity">
    <text evidence="1">Belongs to the trimethylamine methyltransferase family.</text>
</comment>
<dbReference type="InterPro" id="IPR038601">
    <property type="entry name" value="MttB-like_sf"/>
</dbReference>
<dbReference type="OrthoDB" id="5418352at2"/>
<evidence type="ECO:0000256" key="2">
    <source>
        <dbReference type="ARBA" id="ARBA00022603"/>
    </source>
</evidence>
<sequence>MKNRSNYVVNDSVQFRLLSDAQIEEIHYATLEILSSVGVNIYDEEARQILKKGGCYVDGINVKFPPSLVEWAIRTAPSRIVLCDRNGNRKLFLEGHKTYFGPGPTNTYHRDPFTGERRYPRKSDSARVALVCDALDNIDFLEDLGTPRDVNPKIADIHILEAMFNNSTKPIVHWGYTDVNYKYMLDMCIAIAGSLEEFQKYPFLALYGEPSPPLKHSEDALKKNIFCARHLIPQVYTPCTTAGATGPATLAGMLALSNAECLAGLVLAQLVREGAPFIMGGVVSIMDMKSTILSYGAPELSLAQAAFTEIAHYYKIPVFSTAGCTDSKLVDQQAALEAAISCLMAALSGANLVHDVGYTEYGSTGSLEMVVMVNEIIGLVRRIIEGIDVNPETLALDVIKAVGPGGHFLMEEHTFKYFKRESFIPSEIIDRQRYDAWVASGKKDLGQRVRDKIKAIVEGHKPEPLEETTKRRLAEIVERAEQEVG</sequence>
<evidence type="ECO:0000256" key="1">
    <source>
        <dbReference type="ARBA" id="ARBA00007137"/>
    </source>
</evidence>
<dbReference type="Proteomes" id="UP000192569">
    <property type="component" value="Chromosome I"/>
</dbReference>
<evidence type="ECO:0000256" key="3">
    <source>
        <dbReference type="ARBA" id="ARBA00022679"/>
    </source>
</evidence>
<keyword evidence="2 4" id="KW-0489">Methyltransferase</keyword>
<dbReference type="GO" id="GO:0008168">
    <property type="term" value="F:methyltransferase activity"/>
    <property type="evidence" value="ECO:0007669"/>
    <property type="project" value="UniProtKB-KW"/>
</dbReference>
<dbReference type="Pfam" id="PF06253">
    <property type="entry name" value="MTTB"/>
    <property type="match status" value="1"/>
</dbReference>
<accession>A0A1W1W136</accession>
<protein>
    <submittedName>
        <fullName evidence="4">Trimethylamine---corrinoid protein Co-methyltransferase</fullName>
    </submittedName>
</protein>
<organism evidence="4 5">
    <name type="scientific">Thermanaeromonas toyohensis ToBE</name>
    <dbReference type="NCBI Taxonomy" id="698762"/>
    <lineage>
        <taxon>Bacteria</taxon>
        <taxon>Bacillati</taxon>
        <taxon>Bacillota</taxon>
        <taxon>Clostridia</taxon>
        <taxon>Neomoorellales</taxon>
        <taxon>Neomoorellaceae</taxon>
        <taxon>Thermanaeromonas</taxon>
    </lineage>
</organism>
<evidence type="ECO:0000313" key="5">
    <source>
        <dbReference type="Proteomes" id="UP000192569"/>
    </source>
</evidence>
<name>A0A1W1W136_9FIRM</name>
<dbReference type="GO" id="GO:0032259">
    <property type="term" value="P:methylation"/>
    <property type="evidence" value="ECO:0007669"/>
    <property type="project" value="UniProtKB-KW"/>
</dbReference>